<sequence length="141" mass="16581">MLDINIGVMAIMAILFFITMFFLKIWLFDPLVKFMDEREAKLKNEMELISKNTEETKEIEEEIKTILQLARDDARKTIENAKLKAKEEAEKLKAIKVREIEEAKEALREQLEVEKKKILSELLKDKDELKSLIENKLRTVA</sequence>
<feature type="coiled-coil region" evidence="15">
    <location>
        <begin position="42"/>
        <end position="139"/>
    </location>
</feature>
<evidence type="ECO:0000256" key="6">
    <source>
        <dbReference type="ARBA" id="ARBA00022989"/>
    </source>
</evidence>
<keyword evidence="4 13" id="KW-0812">Transmembrane</keyword>
<keyword evidence="15" id="KW-0175">Coiled coil</keyword>
<evidence type="ECO:0000313" key="16">
    <source>
        <dbReference type="EMBL" id="QCT95073.1"/>
    </source>
</evidence>
<dbReference type="EMBL" id="CP040463">
    <property type="protein sequence ID" value="QCT95073.1"/>
    <property type="molecule type" value="Genomic_DNA"/>
</dbReference>
<evidence type="ECO:0000256" key="5">
    <source>
        <dbReference type="ARBA" id="ARBA00022781"/>
    </source>
</evidence>
<keyword evidence="3 13" id="KW-0138">CF(0)</keyword>
<keyword evidence="7 13" id="KW-0406">Ion transport</keyword>
<dbReference type="CDD" id="cd06503">
    <property type="entry name" value="ATP-synt_Fo_b"/>
    <property type="match status" value="1"/>
</dbReference>
<protein>
    <recommendedName>
        <fullName evidence="13">ATP synthase subunit b</fullName>
    </recommendedName>
    <alternativeName>
        <fullName evidence="13">ATP synthase F(0) sector subunit b</fullName>
    </alternativeName>
    <alternativeName>
        <fullName evidence="13">ATPase subunit I</fullName>
    </alternativeName>
    <alternativeName>
        <fullName evidence="13">F-type ATPase subunit b</fullName>
        <shortName evidence="13">F-ATPase subunit b</shortName>
    </alternativeName>
</protein>
<evidence type="ECO:0000256" key="14">
    <source>
        <dbReference type="RuleBase" id="RU003848"/>
    </source>
</evidence>
<proteinExistence type="inferred from homology"/>
<dbReference type="Pfam" id="PF00430">
    <property type="entry name" value="ATP-synt_B"/>
    <property type="match status" value="1"/>
</dbReference>
<reference evidence="16 17" key="1">
    <citation type="submission" date="2019-05" db="EMBL/GenBank/DDBJ databases">
        <title>A comparative analysis of the Nautiliaceae.</title>
        <authorList>
            <person name="Grosche A."/>
            <person name="Smedile F."/>
            <person name="Vetriani C."/>
        </authorList>
    </citation>
    <scope>NUCLEOTIDE SEQUENCE [LARGE SCALE GENOMIC DNA]</scope>
    <source>
        <strain evidence="16 17">TB-2</strain>
    </source>
</reference>
<dbReference type="PANTHER" id="PTHR33445:SF2">
    <property type="entry name" value="ATP SYNTHASE SUBUNIT B', CHLOROPLASTIC"/>
    <property type="match status" value="1"/>
</dbReference>
<evidence type="ECO:0000256" key="15">
    <source>
        <dbReference type="SAM" id="Coils"/>
    </source>
</evidence>
<keyword evidence="17" id="KW-1185">Reference proteome</keyword>
<evidence type="ECO:0000313" key="17">
    <source>
        <dbReference type="Proteomes" id="UP000306825"/>
    </source>
</evidence>
<evidence type="ECO:0000256" key="11">
    <source>
        <dbReference type="ARBA" id="ARBA00025614"/>
    </source>
</evidence>
<keyword evidence="6 13" id="KW-1133">Transmembrane helix</keyword>
<keyword evidence="8 13" id="KW-0472">Membrane</keyword>
<dbReference type="PANTHER" id="PTHR33445">
    <property type="entry name" value="ATP SYNTHASE SUBUNIT B', CHLOROPLASTIC"/>
    <property type="match status" value="1"/>
</dbReference>
<evidence type="ECO:0000256" key="1">
    <source>
        <dbReference type="ARBA" id="ARBA00005513"/>
    </source>
</evidence>
<dbReference type="InterPro" id="IPR002146">
    <property type="entry name" value="ATP_synth_b/b'su_bac/chlpt"/>
</dbReference>
<comment type="subunit">
    <text evidence="13">F-type ATPases have 2 components, F(1) - the catalytic core - and F(0) - the membrane proton channel. F(1) has five subunits: alpha(3), beta(3), gamma(1), delta(1), epsilon(1). F(0) has three main subunits: a(1), b(2) and c(10-14). The alpha and beta chains form an alternating ring which encloses part of the gamma chain. F(1) is attached to F(0) by a central stalk formed by the gamma and epsilon chains, while a peripheral stalk is formed by the delta and b chains.</text>
</comment>
<evidence type="ECO:0000256" key="12">
    <source>
        <dbReference type="ARBA" id="ARBA00037847"/>
    </source>
</evidence>
<gene>
    <name evidence="13" type="primary">atpF</name>
    <name evidence="16" type="ORF">FE773_07690</name>
</gene>
<dbReference type="InterPro" id="IPR050059">
    <property type="entry name" value="ATP_synthase_B_chain"/>
</dbReference>
<accession>A0ABX5V9X9</accession>
<comment type="function">
    <text evidence="10 13">F(1)F(0) ATP synthase produces ATP from ADP in the presence of a proton or sodium gradient. F-type ATPases consist of two structural domains, F(1) containing the extramembraneous catalytic core and F(0) containing the membrane proton channel, linked together by a central stalk and a peripheral stalk. During catalysis, ATP synthesis in the catalytic domain of F(1) is coupled via a rotary mechanism of the central stalk subunits to proton translocation.</text>
</comment>
<dbReference type="HAMAP" id="MF_01398">
    <property type="entry name" value="ATP_synth_b_bprime"/>
    <property type="match status" value="1"/>
</dbReference>
<dbReference type="Proteomes" id="UP000306825">
    <property type="component" value="Chromosome"/>
</dbReference>
<feature type="transmembrane region" description="Helical" evidence="13">
    <location>
        <begin position="6"/>
        <end position="28"/>
    </location>
</feature>
<comment type="subcellular location">
    <subcellularLocation>
        <location evidence="13">Cell membrane</location>
        <topology evidence="13">Single-pass membrane protein</topology>
    </subcellularLocation>
    <subcellularLocation>
        <location evidence="12">Endomembrane system</location>
        <topology evidence="12">Single-pass membrane protein</topology>
    </subcellularLocation>
</comment>
<name>A0ABX5V9X9_9BACT</name>
<evidence type="ECO:0000256" key="9">
    <source>
        <dbReference type="ARBA" id="ARBA00023310"/>
    </source>
</evidence>
<dbReference type="RefSeq" id="WP_138323705.1">
    <property type="nucleotide sequence ID" value="NZ_CP040463.1"/>
</dbReference>
<evidence type="ECO:0000256" key="2">
    <source>
        <dbReference type="ARBA" id="ARBA00022448"/>
    </source>
</evidence>
<comment type="similarity">
    <text evidence="1 13 14">Belongs to the ATPase B chain family.</text>
</comment>
<evidence type="ECO:0000256" key="13">
    <source>
        <dbReference type="HAMAP-Rule" id="MF_01398"/>
    </source>
</evidence>
<comment type="function">
    <text evidence="11">Component of the F(0) channel, it forms part of the peripheral stalk, linking F(1) to F(0). The b'-subunit is a diverged and duplicated form of b found in plants and photosynthetic bacteria.</text>
</comment>
<keyword evidence="13" id="KW-1003">Cell membrane</keyword>
<evidence type="ECO:0000256" key="7">
    <source>
        <dbReference type="ARBA" id="ARBA00023065"/>
    </source>
</evidence>
<keyword evidence="2 13" id="KW-0813">Transport</keyword>
<evidence type="ECO:0000256" key="4">
    <source>
        <dbReference type="ARBA" id="ARBA00022692"/>
    </source>
</evidence>
<evidence type="ECO:0000256" key="8">
    <source>
        <dbReference type="ARBA" id="ARBA00023136"/>
    </source>
</evidence>
<keyword evidence="9 13" id="KW-0066">ATP synthesis</keyword>
<evidence type="ECO:0000256" key="10">
    <source>
        <dbReference type="ARBA" id="ARBA00025198"/>
    </source>
</evidence>
<evidence type="ECO:0000256" key="3">
    <source>
        <dbReference type="ARBA" id="ARBA00022547"/>
    </source>
</evidence>
<keyword evidence="5 13" id="KW-0375">Hydrogen ion transport</keyword>
<organism evidence="16 17">
    <name type="scientific">Caminibacter mediatlanticus TB-2</name>
    <dbReference type="NCBI Taxonomy" id="391592"/>
    <lineage>
        <taxon>Bacteria</taxon>
        <taxon>Pseudomonadati</taxon>
        <taxon>Campylobacterota</taxon>
        <taxon>Epsilonproteobacteria</taxon>
        <taxon>Nautiliales</taxon>
        <taxon>Nautiliaceae</taxon>
        <taxon>Caminibacter</taxon>
    </lineage>
</organism>